<dbReference type="AlphaFoldDB" id="A0A8B6CPA8"/>
<dbReference type="OrthoDB" id="431717at2759"/>
<feature type="domain" description="DNA-PKcs N-terminal" evidence="1">
    <location>
        <begin position="486"/>
        <end position="587"/>
    </location>
</feature>
<dbReference type="InterPro" id="IPR011989">
    <property type="entry name" value="ARM-like"/>
</dbReference>
<sequence>MAASLLQENLRSLHDSLTSQDTFAKEQSDSCISDIRQICVYEAKEYEFDLYCSVLFDKDTGVIIYLKKLIGKDEFQTSKQKILEFLSEFIQKVEKKISHYALEIKDVCMSLFMREKGAKIRSAAISVLVKLLELTAGTSVGKDFEVKKMAEKIFMEFAKPLSKTPATVKEKLYIVLGVMAEIYPEYMTEYADRLTGQCVAALKEQMTSKTKKAELTIISGCLEGLRACLVNFTQSADEGSKYSYDIFKYTRMAISNMEIARYDVPKAGLRMIAKHAAQFNMYLFDDYQEMYEKLRFWSKHHNREMLHEGMAAVESFLKQISESLVERAKQGKKEGGVFKYFIQQFRGIMNDSSATAKELSLAVRGYGLLAAPCRTFLKPADVQFMFSEMITKSQQQYLVINTEIEDKLYNLPSYLESLANIIFQLDDVSIEGKLYNLPSYLESLANIIFQLDDLDDVSIEDKLYNLPSYLESLANIIFKLDDVSIKDKLYNLPSYLESLANIIFQLDDITETYATLLERLMIVMMENVPVVHHTMRFIAIRSMLWLLLSVMSKGATFQKISSTFVFQGLIRTCSHPPIVDLEQSDEDKPETGDFAQADISIDQRHRLTEILYDELIQAILKIIDKLDLTSNTSTQISALTGNSDDDDTDEASADPIHGVQANRPKDFQILINLVDFCRELLPQYNYNLFEKWMFTFCHTIVLKSTENSLVSGFYKLIAVAMKIANKIKFFEDIVKDPDNSMEVDEGIVTSQQTHPCFLLVSKFSKEARNYLII</sequence>
<dbReference type="InterPro" id="IPR016024">
    <property type="entry name" value="ARM-type_fold"/>
</dbReference>
<dbReference type="Gene3D" id="1.25.10.10">
    <property type="entry name" value="Leucine-rich Repeat Variant"/>
    <property type="match status" value="1"/>
</dbReference>
<proteinExistence type="predicted"/>
<accession>A0A8B6CPA8</accession>
<dbReference type="Proteomes" id="UP000596742">
    <property type="component" value="Unassembled WGS sequence"/>
</dbReference>
<gene>
    <name evidence="2" type="ORF">MGAL_10B012169</name>
</gene>
<evidence type="ECO:0000259" key="1">
    <source>
        <dbReference type="Pfam" id="PF20500"/>
    </source>
</evidence>
<dbReference type="Pfam" id="PF20500">
    <property type="entry name" value="DNA-PKcs_N"/>
    <property type="match status" value="3"/>
</dbReference>
<reference evidence="2" key="1">
    <citation type="submission" date="2018-11" db="EMBL/GenBank/DDBJ databases">
        <authorList>
            <person name="Alioto T."/>
            <person name="Alioto T."/>
        </authorList>
    </citation>
    <scope>NUCLEOTIDE SEQUENCE</scope>
</reference>
<evidence type="ECO:0000313" key="2">
    <source>
        <dbReference type="EMBL" id="VDI07445.1"/>
    </source>
</evidence>
<organism evidence="2 3">
    <name type="scientific">Mytilus galloprovincialis</name>
    <name type="common">Mediterranean mussel</name>
    <dbReference type="NCBI Taxonomy" id="29158"/>
    <lineage>
        <taxon>Eukaryota</taxon>
        <taxon>Metazoa</taxon>
        <taxon>Spiralia</taxon>
        <taxon>Lophotrochozoa</taxon>
        <taxon>Mollusca</taxon>
        <taxon>Bivalvia</taxon>
        <taxon>Autobranchia</taxon>
        <taxon>Pteriomorphia</taxon>
        <taxon>Mytilida</taxon>
        <taxon>Mytiloidea</taxon>
        <taxon>Mytilidae</taxon>
        <taxon>Mytilinae</taxon>
        <taxon>Mytilus</taxon>
    </lineage>
</organism>
<dbReference type="EC" id="2.7.11.1" evidence="2"/>
<dbReference type="GO" id="GO:0004674">
    <property type="term" value="F:protein serine/threonine kinase activity"/>
    <property type="evidence" value="ECO:0007669"/>
    <property type="project" value="UniProtKB-EC"/>
</dbReference>
<dbReference type="EMBL" id="UYJE01002051">
    <property type="protein sequence ID" value="VDI07445.1"/>
    <property type="molecule type" value="Genomic_DNA"/>
</dbReference>
<comment type="caution">
    <text evidence="2">The sequence shown here is derived from an EMBL/GenBank/DDBJ whole genome shotgun (WGS) entry which is preliminary data.</text>
</comment>
<keyword evidence="3" id="KW-1185">Reference proteome</keyword>
<evidence type="ECO:0000313" key="3">
    <source>
        <dbReference type="Proteomes" id="UP000596742"/>
    </source>
</evidence>
<protein>
    <submittedName>
        <fullName evidence="2">DNA-dependent protein kinase catalytic subunit</fullName>
        <ecNumber evidence="2">2.7.11.1</ecNumber>
    </submittedName>
</protein>
<keyword evidence="2" id="KW-0418">Kinase</keyword>
<feature type="non-terminal residue" evidence="2">
    <location>
        <position position="773"/>
    </location>
</feature>
<dbReference type="SUPFAM" id="SSF48371">
    <property type="entry name" value="ARM repeat"/>
    <property type="match status" value="1"/>
</dbReference>
<name>A0A8B6CPA8_MYTGA</name>
<feature type="domain" description="DNA-PKcs N-terminal" evidence="1">
    <location>
        <begin position="605"/>
        <end position="767"/>
    </location>
</feature>
<dbReference type="InterPro" id="IPR046804">
    <property type="entry name" value="DNA-PKcs_N"/>
</dbReference>
<keyword evidence="2" id="KW-0808">Transferase</keyword>
<feature type="domain" description="DNA-PKcs N-terminal" evidence="1">
    <location>
        <begin position="50"/>
        <end position="429"/>
    </location>
</feature>